<evidence type="ECO:0000313" key="2">
    <source>
        <dbReference type="EMBL" id="CAF1929106.1"/>
    </source>
</evidence>
<dbReference type="AlphaFoldDB" id="A0A816LBK5"/>
<protein>
    <submittedName>
        <fullName evidence="2">(rape) hypothetical protein</fullName>
    </submittedName>
</protein>
<proteinExistence type="predicted"/>
<name>A0A816LBK5_BRANA</name>
<organism evidence="2">
    <name type="scientific">Brassica napus</name>
    <name type="common">Rape</name>
    <dbReference type="NCBI Taxonomy" id="3708"/>
    <lineage>
        <taxon>Eukaryota</taxon>
        <taxon>Viridiplantae</taxon>
        <taxon>Streptophyta</taxon>
        <taxon>Embryophyta</taxon>
        <taxon>Tracheophyta</taxon>
        <taxon>Spermatophyta</taxon>
        <taxon>Magnoliopsida</taxon>
        <taxon>eudicotyledons</taxon>
        <taxon>Gunneridae</taxon>
        <taxon>Pentapetalae</taxon>
        <taxon>rosids</taxon>
        <taxon>malvids</taxon>
        <taxon>Brassicales</taxon>
        <taxon>Brassicaceae</taxon>
        <taxon>Brassiceae</taxon>
        <taxon>Brassica</taxon>
    </lineage>
</organism>
<reference evidence="2" key="1">
    <citation type="submission" date="2021-01" db="EMBL/GenBank/DDBJ databases">
        <authorList>
            <consortium name="Genoscope - CEA"/>
            <person name="William W."/>
        </authorList>
    </citation>
    <scope>NUCLEOTIDE SEQUENCE</scope>
</reference>
<evidence type="ECO:0000256" key="1">
    <source>
        <dbReference type="SAM" id="MobiDB-lite"/>
    </source>
</evidence>
<dbReference type="Proteomes" id="UP001295469">
    <property type="component" value="Chromosome C05"/>
</dbReference>
<sequence length="130" mass="14388">MGRFVVQKNNLSIAGLPTFVLVNREHYKKKILTATLKFIRTLSEDLHSEGFPRNVNTSEFDEDLRLSGGGRNGDDKEETVRVVPWNKRRVGENGGRGTGRNRDDGGCGRNCGGEGREGTAAAKVVKKRRC</sequence>
<gene>
    <name evidence="2" type="ORF">DARMORV10_C05P31090.1</name>
</gene>
<accession>A0A816LBK5</accession>
<feature type="region of interest" description="Disordered" evidence="1">
    <location>
        <begin position="62"/>
        <end position="130"/>
    </location>
</feature>
<dbReference type="EMBL" id="HG994369">
    <property type="protein sequence ID" value="CAF1929106.1"/>
    <property type="molecule type" value="Genomic_DNA"/>
</dbReference>